<sequence>MKKYTTLLMLLCSSMLCKAQFGKDLLNSVKNKAKATAEQKAVDKTMNVVDTVVQKTEKLMKGKKNKKEKVVADNAVNAENITADITSNNNTELVFQTNIKTAADKTKMEKILFELDGINSVTIDADTGITYCNTNAADMSNLIITAIKKNGFNAKLKK</sequence>
<gene>
    <name evidence="2" type="ORF">ACFOWM_07235</name>
</gene>
<evidence type="ECO:0000313" key="3">
    <source>
        <dbReference type="Proteomes" id="UP001595907"/>
    </source>
</evidence>
<evidence type="ECO:0008006" key="4">
    <source>
        <dbReference type="Google" id="ProtNLM"/>
    </source>
</evidence>
<reference evidence="3" key="1">
    <citation type="journal article" date="2019" name="Int. J. Syst. Evol. Microbiol.">
        <title>The Global Catalogue of Microorganisms (GCM) 10K type strain sequencing project: providing services to taxonomists for standard genome sequencing and annotation.</title>
        <authorList>
            <consortium name="The Broad Institute Genomics Platform"/>
            <consortium name="The Broad Institute Genome Sequencing Center for Infectious Disease"/>
            <person name="Wu L."/>
            <person name="Ma J."/>
        </authorList>
    </citation>
    <scope>NUCLEOTIDE SEQUENCE [LARGE SCALE GENOMIC DNA]</scope>
    <source>
        <strain evidence="3">CECT 8289</strain>
    </source>
</reference>
<keyword evidence="3" id="KW-1185">Reference proteome</keyword>
<keyword evidence="1" id="KW-0732">Signal</keyword>
<dbReference type="SUPFAM" id="SSF55008">
    <property type="entry name" value="HMA, heavy metal-associated domain"/>
    <property type="match status" value="1"/>
</dbReference>
<evidence type="ECO:0000313" key="2">
    <source>
        <dbReference type="EMBL" id="MFC4262663.1"/>
    </source>
</evidence>
<dbReference type="Proteomes" id="UP001595907">
    <property type="component" value="Unassembled WGS sequence"/>
</dbReference>
<accession>A0ABV8QTE9</accession>
<feature type="chain" id="PRO_5045770357" description="HMA domain-containing protein" evidence="1">
    <location>
        <begin position="20"/>
        <end position="158"/>
    </location>
</feature>
<evidence type="ECO:0000256" key="1">
    <source>
        <dbReference type="SAM" id="SignalP"/>
    </source>
</evidence>
<dbReference type="EMBL" id="JBHSCZ010000002">
    <property type="protein sequence ID" value="MFC4262663.1"/>
    <property type="molecule type" value="Genomic_DNA"/>
</dbReference>
<dbReference type="InterPro" id="IPR036163">
    <property type="entry name" value="HMA_dom_sf"/>
</dbReference>
<proteinExistence type="predicted"/>
<organism evidence="2 3">
    <name type="scientific">Ferruginibacter yonginensis</name>
    <dbReference type="NCBI Taxonomy" id="1310416"/>
    <lineage>
        <taxon>Bacteria</taxon>
        <taxon>Pseudomonadati</taxon>
        <taxon>Bacteroidota</taxon>
        <taxon>Chitinophagia</taxon>
        <taxon>Chitinophagales</taxon>
        <taxon>Chitinophagaceae</taxon>
        <taxon>Ferruginibacter</taxon>
    </lineage>
</organism>
<dbReference type="RefSeq" id="WP_379708329.1">
    <property type="nucleotide sequence ID" value="NZ_JBHSCZ010000002.1"/>
</dbReference>
<protein>
    <recommendedName>
        <fullName evidence="4">HMA domain-containing protein</fullName>
    </recommendedName>
</protein>
<name>A0ABV8QTE9_9BACT</name>
<feature type="signal peptide" evidence="1">
    <location>
        <begin position="1"/>
        <end position="19"/>
    </location>
</feature>
<comment type="caution">
    <text evidence="2">The sequence shown here is derived from an EMBL/GenBank/DDBJ whole genome shotgun (WGS) entry which is preliminary data.</text>
</comment>